<dbReference type="PROSITE" id="PS51192">
    <property type="entry name" value="HELICASE_ATP_BIND_1"/>
    <property type="match status" value="1"/>
</dbReference>
<sequence>MQDQCIQINKKVGLGTQPVAALLSSAKGDKKVYARVMGGEYRLVYMAPERLLNGTTLGDLQDLSARGILQLVAVDEAHCVSQWGHSFRRKYSVLGLIRDELPGIPLMALTATATPRVREDVVRSLCLRDPHMDQGSFNRPNLFMKVMPKGRGSRHMRQDLDFLLRDICDEARSPEGIKPTIVYSPTRVLAERIAELLQGGLAGVEQPDAVVFYHAGMPRKARDAAHHAFHTGAAPVVVATVAFGMGIDKPNIRRVVHYGPPQSMEAYYQEMGRAGRDGLPSECVLLCREKDFGLPKMMIWKSGLSDASLQAAMASLTALQELATQDLECRRARLLEFFGERLSGKPAGRCCDVCQRRA</sequence>
<gene>
    <name evidence="10" type="ORF">PCOR1329_LOCUS42579</name>
</gene>
<comment type="catalytic activity">
    <reaction evidence="7">
        <text>ATP + H2O = ADP + phosphate + H(+)</text>
        <dbReference type="Rhea" id="RHEA:13065"/>
        <dbReference type="ChEBI" id="CHEBI:15377"/>
        <dbReference type="ChEBI" id="CHEBI:15378"/>
        <dbReference type="ChEBI" id="CHEBI:30616"/>
        <dbReference type="ChEBI" id="CHEBI:43474"/>
        <dbReference type="ChEBI" id="CHEBI:456216"/>
    </reaction>
</comment>
<dbReference type="InterPro" id="IPR014001">
    <property type="entry name" value="Helicase_ATP-bd"/>
</dbReference>
<comment type="similarity">
    <text evidence="1 7">Belongs to the helicase family. RecQ subfamily.</text>
</comment>
<dbReference type="SMART" id="SM00490">
    <property type="entry name" value="HELICc"/>
    <property type="match status" value="1"/>
</dbReference>
<dbReference type="PROSITE" id="PS51194">
    <property type="entry name" value="HELICASE_CTER"/>
    <property type="match status" value="1"/>
</dbReference>
<comment type="caution">
    <text evidence="10">The sequence shown here is derived from an EMBL/GenBank/DDBJ whole genome shotgun (WGS) entry which is preliminary data.</text>
</comment>
<reference evidence="10" key="1">
    <citation type="submission" date="2023-10" db="EMBL/GenBank/DDBJ databases">
        <authorList>
            <person name="Chen Y."/>
            <person name="Shah S."/>
            <person name="Dougan E. K."/>
            <person name="Thang M."/>
            <person name="Chan C."/>
        </authorList>
    </citation>
    <scope>NUCLEOTIDE SEQUENCE [LARGE SCALE GENOMIC DNA]</scope>
</reference>
<dbReference type="EMBL" id="CAUYUJ010015116">
    <property type="protein sequence ID" value="CAK0850035.1"/>
    <property type="molecule type" value="Genomic_DNA"/>
</dbReference>
<keyword evidence="3 7" id="KW-0378">Hydrolase</keyword>
<dbReference type="InterPro" id="IPR011545">
    <property type="entry name" value="DEAD/DEAH_box_helicase_dom"/>
</dbReference>
<organism evidence="10 11">
    <name type="scientific">Prorocentrum cordatum</name>
    <dbReference type="NCBI Taxonomy" id="2364126"/>
    <lineage>
        <taxon>Eukaryota</taxon>
        <taxon>Sar</taxon>
        <taxon>Alveolata</taxon>
        <taxon>Dinophyceae</taxon>
        <taxon>Prorocentrales</taxon>
        <taxon>Prorocentraceae</taxon>
        <taxon>Prorocentrum</taxon>
    </lineage>
</organism>
<comment type="subcellular location">
    <subcellularLocation>
        <location evidence="7">Nucleus</location>
    </subcellularLocation>
</comment>
<evidence type="ECO:0000256" key="6">
    <source>
        <dbReference type="ARBA" id="ARBA00034617"/>
    </source>
</evidence>
<evidence type="ECO:0000313" key="10">
    <source>
        <dbReference type="EMBL" id="CAK0850035.1"/>
    </source>
</evidence>
<keyword evidence="5 7" id="KW-0067">ATP-binding</keyword>
<dbReference type="Pfam" id="PF16124">
    <property type="entry name" value="RecQ_Zn_bind"/>
    <property type="match status" value="1"/>
</dbReference>
<dbReference type="Proteomes" id="UP001189429">
    <property type="component" value="Unassembled WGS sequence"/>
</dbReference>
<dbReference type="EC" id="5.6.2.4" evidence="7"/>
<keyword evidence="11" id="KW-1185">Reference proteome</keyword>
<name>A0ABN9TXT8_9DINO</name>
<evidence type="ECO:0000259" key="9">
    <source>
        <dbReference type="PROSITE" id="PS51194"/>
    </source>
</evidence>
<dbReference type="Pfam" id="PF00270">
    <property type="entry name" value="DEAD"/>
    <property type="match status" value="1"/>
</dbReference>
<comment type="catalytic activity">
    <reaction evidence="6 7">
        <text>Couples ATP hydrolysis with the unwinding of duplex DNA by translocating in the 3'-5' direction.</text>
        <dbReference type="EC" id="5.6.2.4"/>
    </reaction>
</comment>
<evidence type="ECO:0000256" key="1">
    <source>
        <dbReference type="ARBA" id="ARBA00005446"/>
    </source>
</evidence>
<dbReference type="PANTHER" id="PTHR13710">
    <property type="entry name" value="DNA HELICASE RECQ FAMILY MEMBER"/>
    <property type="match status" value="1"/>
</dbReference>
<dbReference type="InterPro" id="IPR001650">
    <property type="entry name" value="Helicase_C-like"/>
</dbReference>
<dbReference type="Pfam" id="PF00271">
    <property type="entry name" value="Helicase_C"/>
    <property type="match status" value="1"/>
</dbReference>
<evidence type="ECO:0000256" key="7">
    <source>
        <dbReference type="RuleBase" id="RU364117"/>
    </source>
</evidence>
<evidence type="ECO:0000259" key="8">
    <source>
        <dbReference type="PROSITE" id="PS51192"/>
    </source>
</evidence>
<feature type="domain" description="Helicase C-terminal" evidence="9">
    <location>
        <begin position="159"/>
        <end position="320"/>
    </location>
</feature>
<keyword evidence="4 7" id="KW-0347">Helicase</keyword>
<evidence type="ECO:0000256" key="4">
    <source>
        <dbReference type="ARBA" id="ARBA00022806"/>
    </source>
</evidence>
<dbReference type="SUPFAM" id="SSF52540">
    <property type="entry name" value="P-loop containing nucleoside triphosphate hydrolases"/>
    <property type="match status" value="1"/>
</dbReference>
<evidence type="ECO:0000313" key="11">
    <source>
        <dbReference type="Proteomes" id="UP001189429"/>
    </source>
</evidence>
<accession>A0ABN9TXT8</accession>
<dbReference type="NCBIfam" id="TIGR00614">
    <property type="entry name" value="recQ_fam"/>
    <property type="match status" value="1"/>
</dbReference>
<dbReference type="InterPro" id="IPR004589">
    <property type="entry name" value="DNA_helicase_ATP-dep_RecQ"/>
</dbReference>
<proteinExistence type="inferred from homology"/>
<protein>
    <recommendedName>
        <fullName evidence="7">ATP-dependent DNA helicase</fullName>
        <ecNumber evidence="7">5.6.2.4</ecNumber>
    </recommendedName>
</protein>
<dbReference type="InterPro" id="IPR032284">
    <property type="entry name" value="RecQ_Zn-bd"/>
</dbReference>
<keyword evidence="7" id="KW-0539">Nucleus</keyword>
<evidence type="ECO:0000256" key="5">
    <source>
        <dbReference type="ARBA" id="ARBA00022840"/>
    </source>
</evidence>
<evidence type="ECO:0000256" key="3">
    <source>
        <dbReference type="ARBA" id="ARBA00022801"/>
    </source>
</evidence>
<feature type="domain" description="Helicase ATP-binding" evidence="8">
    <location>
        <begin position="1"/>
        <end position="131"/>
    </location>
</feature>
<keyword evidence="2 7" id="KW-0547">Nucleotide-binding</keyword>
<dbReference type="PANTHER" id="PTHR13710:SF120">
    <property type="entry name" value="BIFUNCTIONAL 3'-5' EXONUCLEASE_ATP-DEPENDENT HELICASE WRN"/>
    <property type="match status" value="1"/>
</dbReference>
<evidence type="ECO:0000256" key="2">
    <source>
        <dbReference type="ARBA" id="ARBA00022741"/>
    </source>
</evidence>
<dbReference type="Gene3D" id="3.40.50.300">
    <property type="entry name" value="P-loop containing nucleotide triphosphate hydrolases"/>
    <property type="match status" value="2"/>
</dbReference>
<dbReference type="InterPro" id="IPR027417">
    <property type="entry name" value="P-loop_NTPase"/>
</dbReference>